<evidence type="ECO:0000313" key="3">
    <source>
        <dbReference type="Ensembl" id="ENSSDAP00000003392.1"/>
    </source>
</evidence>
<feature type="domain" description="Glycosyl transferase family 25" evidence="2">
    <location>
        <begin position="41"/>
        <end position="137"/>
    </location>
</feature>
<evidence type="ECO:0000313" key="4">
    <source>
        <dbReference type="Proteomes" id="UP000694422"/>
    </source>
</evidence>
<feature type="region of interest" description="Disordered" evidence="1">
    <location>
        <begin position="207"/>
        <end position="238"/>
    </location>
</feature>
<organism evidence="3 4">
    <name type="scientific">Spermophilus dauricus</name>
    <name type="common">Daurian ground squirrel</name>
    <dbReference type="NCBI Taxonomy" id="99837"/>
    <lineage>
        <taxon>Eukaryota</taxon>
        <taxon>Metazoa</taxon>
        <taxon>Chordata</taxon>
        <taxon>Craniata</taxon>
        <taxon>Vertebrata</taxon>
        <taxon>Euteleostomi</taxon>
        <taxon>Mammalia</taxon>
        <taxon>Eutheria</taxon>
        <taxon>Euarchontoglires</taxon>
        <taxon>Glires</taxon>
        <taxon>Rodentia</taxon>
        <taxon>Sciuromorpha</taxon>
        <taxon>Sciuridae</taxon>
        <taxon>Xerinae</taxon>
        <taxon>Marmotini</taxon>
        <taxon>Spermophilus</taxon>
    </lineage>
</organism>
<dbReference type="Proteomes" id="UP000694422">
    <property type="component" value="Unplaced"/>
</dbReference>
<reference evidence="3" key="2">
    <citation type="submission" date="2025-09" db="UniProtKB">
        <authorList>
            <consortium name="Ensembl"/>
        </authorList>
    </citation>
    <scope>IDENTIFICATION</scope>
</reference>
<proteinExistence type="predicted"/>
<dbReference type="AlphaFoldDB" id="A0A8C9P679"/>
<keyword evidence="4" id="KW-1185">Reference proteome</keyword>
<accession>A0A8C9P679</accession>
<sequence length="238" mass="27597">MSSLWKEHRSWLELILLGRCCQWMNFCQSCTTSILCESLLLPKTLVIEDDVRFEHQFKKKLMKLMDDIDQAQLDWELIYIGRKRMQVKEPEKAVPNVGNLVEADYSYWTLGYVISLEGAQKLVGANPFGKMLPVDEFLPIMYNKHPVAEYKEYYESRDLKAFSAEPLLIYPTHYTGQPGYLSDTETSTIWDNETVATDWDRTHSWKSRKQGHIHSNAKNTEALPSPTSVDNVPSRDEL</sequence>
<dbReference type="InterPro" id="IPR050757">
    <property type="entry name" value="Collagen_mod_GT25"/>
</dbReference>
<evidence type="ECO:0000259" key="2">
    <source>
        <dbReference type="Pfam" id="PF01755"/>
    </source>
</evidence>
<dbReference type="Pfam" id="PF01755">
    <property type="entry name" value="Glyco_transf_25"/>
    <property type="match status" value="1"/>
</dbReference>
<dbReference type="Ensembl" id="ENSSDAT00000003907.1">
    <property type="protein sequence ID" value="ENSSDAP00000003392.1"/>
    <property type="gene ID" value="ENSSDAG00000003207.1"/>
</dbReference>
<name>A0A8C9P679_SPEDA</name>
<dbReference type="PANTHER" id="PTHR10730">
    <property type="entry name" value="PROCOLLAGEN-LYSINE,2-OXOGLUTARATE 5-DIOXYGENASE/GLYCOSYLTRANSFERASE 25 FAMILY MEMBER"/>
    <property type="match status" value="1"/>
</dbReference>
<reference evidence="3" key="1">
    <citation type="submission" date="2025-08" db="UniProtKB">
        <authorList>
            <consortium name="Ensembl"/>
        </authorList>
    </citation>
    <scope>IDENTIFICATION</scope>
</reference>
<dbReference type="PANTHER" id="PTHR10730:SF8">
    <property type="entry name" value="PROCOLLAGEN GALACTOSYLTRANSFERASE 2"/>
    <property type="match status" value="1"/>
</dbReference>
<dbReference type="InterPro" id="IPR002654">
    <property type="entry name" value="Glyco_trans_25"/>
</dbReference>
<evidence type="ECO:0000256" key="1">
    <source>
        <dbReference type="SAM" id="MobiDB-lite"/>
    </source>
</evidence>
<dbReference type="GO" id="GO:0050211">
    <property type="term" value="F:procollagen galactosyltransferase activity"/>
    <property type="evidence" value="ECO:0007669"/>
    <property type="project" value="TreeGrafter"/>
</dbReference>
<protein>
    <submittedName>
        <fullName evidence="3">Collagen beta(1-O)galactosyltransferase 2</fullName>
    </submittedName>
</protein>